<evidence type="ECO:0000256" key="3">
    <source>
        <dbReference type="ARBA" id="ARBA00023004"/>
    </source>
</evidence>
<organism evidence="6 7">
    <name type="scientific">Alkalisalibacterium limincola</name>
    <dbReference type="NCBI Taxonomy" id="2699169"/>
    <lineage>
        <taxon>Bacteria</taxon>
        <taxon>Pseudomonadati</taxon>
        <taxon>Pseudomonadota</taxon>
        <taxon>Gammaproteobacteria</taxon>
        <taxon>Lysobacterales</taxon>
        <taxon>Lysobacteraceae</taxon>
        <taxon>Alkalisalibacterium</taxon>
    </lineage>
</organism>
<gene>
    <name evidence="6" type="ORF">FU658_07255</name>
</gene>
<evidence type="ECO:0000256" key="1">
    <source>
        <dbReference type="ARBA" id="ARBA00022714"/>
    </source>
</evidence>
<evidence type="ECO:0000259" key="5">
    <source>
        <dbReference type="PROSITE" id="PS51296"/>
    </source>
</evidence>
<protein>
    <submittedName>
        <fullName evidence="6">Rieske (2Fe-2S) protein</fullName>
    </submittedName>
</protein>
<dbReference type="PANTHER" id="PTHR40261">
    <property type="match status" value="1"/>
</dbReference>
<dbReference type="InterPro" id="IPR017941">
    <property type="entry name" value="Rieske_2Fe-2S"/>
</dbReference>
<dbReference type="OrthoDB" id="9794779at2"/>
<keyword evidence="7" id="KW-1185">Reference proteome</keyword>
<dbReference type="CDD" id="cd03467">
    <property type="entry name" value="Rieske"/>
    <property type="match status" value="1"/>
</dbReference>
<dbReference type="EMBL" id="VRTS01000004">
    <property type="protein sequence ID" value="TXK62547.1"/>
    <property type="molecule type" value="Genomic_DNA"/>
</dbReference>
<keyword evidence="4" id="KW-0411">Iron-sulfur</keyword>
<sequence>MLQSGDRPIVRTSLNPPLCRIDAIPEGGALAAEALVDGEACDLLLTREGDRVQCFHNVCPHAGRRLDWAPGRFLIDKGLLVCAVHGAMFRRGDGECVSGPCRGQSLAVVAVEVRDGAVHLVG</sequence>
<dbReference type="Pfam" id="PF00355">
    <property type="entry name" value="Rieske"/>
    <property type="match status" value="1"/>
</dbReference>
<dbReference type="GO" id="GO:0051537">
    <property type="term" value="F:2 iron, 2 sulfur cluster binding"/>
    <property type="evidence" value="ECO:0007669"/>
    <property type="project" value="UniProtKB-KW"/>
</dbReference>
<evidence type="ECO:0000313" key="7">
    <source>
        <dbReference type="Proteomes" id="UP000321248"/>
    </source>
</evidence>
<proteinExistence type="predicted"/>
<evidence type="ECO:0000313" key="6">
    <source>
        <dbReference type="EMBL" id="TXK62547.1"/>
    </source>
</evidence>
<keyword evidence="2" id="KW-0479">Metal-binding</keyword>
<dbReference type="PANTHER" id="PTHR40261:SF1">
    <property type="entry name" value="RIESKE DOMAIN-CONTAINING PROTEIN"/>
    <property type="match status" value="1"/>
</dbReference>
<dbReference type="AlphaFoldDB" id="A0A5C8KNK5"/>
<dbReference type="InterPro" id="IPR036922">
    <property type="entry name" value="Rieske_2Fe-2S_sf"/>
</dbReference>
<feature type="domain" description="Rieske" evidence="5">
    <location>
        <begin position="16"/>
        <end position="120"/>
    </location>
</feature>
<reference evidence="6 7" key="1">
    <citation type="submission" date="2019-08" db="EMBL/GenBank/DDBJ databases">
        <authorList>
            <person name="Karlyshev A.V."/>
        </authorList>
    </citation>
    <scope>NUCLEOTIDE SEQUENCE [LARGE SCALE GENOMIC DNA]</scope>
    <source>
        <strain evidence="6 7">Alg18-2.2</strain>
    </source>
</reference>
<dbReference type="PROSITE" id="PS51296">
    <property type="entry name" value="RIESKE"/>
    <property type="match status" value="1"/>
</dbReference>
<comment type="caution">
    <text evidence="6">The sequence shown here is derived from an EMBL/GenBank/DDBJ whole genome shotgun (WGS) entry which is preliminary data.</text>
</comment>
<name>A0A5C8KNK5_9GAMM</name>
<dbReference type="Gene3D" id="2.102.10.10">
    <property type="entry name" value="Rieske [2Fe-2S] iron-sulphur domain"/>
    <property type="match status" value="1"/>
</dbReference>
<accession>A0A5C8KNK5</accession>
<dbReference type="GO" id="GO:0046872">
    <property type="term" value="F:metal ion binding"/>
    <property type="evidence" value="ECO:0007669"/>
    <property type="project" value="UniProtKB-KW"/>
</dbReference>
<evidence type="ECO:0000256" key="2">
    <source>
        <dbReference type="ARBA" id="ARBA00022723"/>
    </source>
</evidence>
<dbReference type="SUPFAM" id="SSF50022">
    <property type="entry name" value="ISP domain"/>
    <property type="match status" value="1"/>
</dbReference>
<keyword evidence="3" id="KW-0408">Iron</keyword>
<keyword evidence="1" id="KW-0001">2Fe-2S</keyword>
<dbReference type="Proteomes" id="UP000321248">
    <property type="component" value="Unassembled WGS sequence"/>
</dbReference>
<evidence type="ECO:0000256" key="4">
    <source>
        <dbReference type="ARBA" id="ARBA00023014"/>
    </source>
</evidence>